<gene>
    <name evidence="2" type="ORF">GbCGDNIH3_7084</name>
</gene>
<evidence type="ECO:0000256" key="1">
    <source>
        <dbReference type="SAM" id="MobiDB-lite"/>
    </source>
</evidence>
<evidence type="ECO:0000313" key="2">
    <source>
        <dbReference type="EMBL" id="AHJ63210.1"/>
    </source>
</evidence>
<dbReference type="EMBL" id="CP003181">
    <property type="protein sequence ID" value="AHJ63210.1"/>
    <property type="molecule type" value="Genomic_DNA"/>
</dbReference>
<accession>A0AAN0REC7</accession>
<dbReference type="AlphaFoldDB" id="A0AAN0REC7"/>
<protein>
    <submittedName>
        <fullName evidence="2">Uncharacterized protein</fullName>
    </submittedName>
</protein>
<feature type="compositionally biased region" description="Basic and acidic residues" evidence="1">
    <location>
        <begin position="1"/>
        <end position="14"/>
    </location>
</feature>
<name>A0AAN0REC7_9PROT</name>
<organism evidence="2 3">
    <name type="scientific">Granulibacter bethesdensis</name>
    <dbReference type="NCBI Taxonomy" id="364410"/>
    <lineage>
        <taxon>Bacteria</taxon>
        <taxon>Pseudomonadati</taxon>
        <taxon>Pseudomonadota</taxon>
        <taxon>Alphaproteobacteria</taxon>
        <taxon>Acetobacterales</taxon>
        <taxon>Acetobacteraceae</taxon>
        <taxon>Granulibacter</taxon>
    </lineage>
</organism>
<sequence length="40" mass="4585">MGQEMTRKLWDYPRARGGTSQPNRGRMVGRPLSPRTRGNL</sequence>
<feature type="region of interest" description="Disordered" evidence="1">
    <location>
        <begin position="1"/>
        <end position="40"/>
    </location>
</feature>
<dbReference type="Proteomes" id="UP000019438">
    <property type="component" value="Chromosome"/>
</dbReference>
<proteinExistence type="predicted"/>
<evidence type="ECO:0000313" key="3">
    <source>
        <dbReference type="Proteomes" id="UP000019438"/>
    </source>
</evidence>
<dbReference type="KEGG" id="gbc:GbCGDNIH3_7084"/>
<reference evidence="3" key="1">
    <citation type="submission" date="2012-06" db="EMBL/GenBank/DDBJ databases">
        <title>Genome analysis of multiple Granulibacter bethesdensis isolates demonstrates substantial genome diversity.</title>
        <authorList>
            <person name="Greenberg D.E."/>
            <person name="Porcella S.F."/>
            <person name="Zarember K."/>
            <person name="Zelazny A.M."/>
            <person name="Bruno D."/>
            <person name="Martens C."/>
            <person name="Barbian K.D."/>
            <person name="Jaske E."/>
            <person name="Holland S.M."/>
        </authorList>
    </citation>
    <scope>NUCLEOTIDE SEQUENCE [LARGE SCALE GENOMIC DNA]</scope>
    <source>
        <strain evidence="3">CGDNIH3</strain>
    </source>
</reference>